<dbReference type="SUPFAM" id="SSF102114">
    <property type="entry name" value="Radical SAM enzymes"/>
    <property type="match status" value="1"/>
</dbReference>
<dbReference type="Pfam" id="PF04055">
    <property type="entry name" value="Radical_SAM"/>
    <property type="match status" value="1"/>
</dbReference>
<dbReference type="InterPro" id="IPR012838">
    <property type="entry name" value="PFL1_activating"/>
</dbReference>
<keyword evidence="10 14" id="KW-0560">Oxidoreductase</keyword>
<dbReference type="EMBL" id="JBHUMR010000013">
    <property type="protein sequence ID" value="MFD2617618.1"/>
    <property type="molecule type" value="Genomic_DNA"/>
</dbReference>
<dbReference type="InterPro" id="IPR034465">
    <property type="entry name" value="Pyruvate_for-lyase_activase"/>
</dbReference>
<feature type="domain" description="Radical SAM core" evidence="15">
    <location>
        <begin position="17"/>
        <end position="245"/>
    </location>
</feature>
<reference evidence="17" key="1">
    <citation type="journal article" date="2019" name="Int. J. Syst. Evol. Microbiol.">
        <title>The Global Catalogue of Microorganisms (GCM) 10K type strain sequencing project: providing services to taxonomists for standard genome sequencing and annotation.</title>
        <authorList>
            <consortium name="The Broad Institute Genomics Platform"/>
            <consortium name="The Broad Institute Genome Sequencing Center for Infectious Disease"/>
            <person name="Wu L."/>
            <person name="Ma J."/>
        </authorList>
    </citation>
    <scope>NUCLEOTIDE SEQUENCE [LARGE SCALE GENOMIC DNA]</scope>
    <source>
        <strain evidence="17">TISTR 2241</strain>
    </source>
</reference>
<dbReference type="CDD" id="cd01335">
    <property type="entry name" value="Radical_SAM"/>
    <property type="match status" value="1"/>
</dbReference>
<evidence type="ECO:0000256" key="4">
    <source>
        <dbReference type="ARBA" id="ARBA00012303"/>
    </source>
</evidence>
<dbReference type="Proteomes" id="UP001597458">
    <property type="component" value="Unassembled WGS sequence"/>
</dbReference>
<protein>
    <recommendedName>
        <fullName evidence="5 14">Pyruvate formate-lyase-activating enzyme</fullName>
        <ecNumber evidence="4 14">1.97.1.4</ecNumber>
    </recommendedName>
</protein>
<keyword evidence="6 14" id="KW-0004">4Fe-4S</keyword>
<keyword evidence="11 14" id="KW-0408">Iron</keyword>
<evidence type="ECO:0000256" key="6">
    <source>
        <dbReference type="ARBA" id="ARBA00022485"/>
    </source>
</evidence>
<evidence type="ECO:0000256" key="13">
    <source>
        <dbReference type="ARBA" id="ARBA00047533"/>
    </source>
</evidence>
<dbReference type="InterPro" id="IPR040074">
    <property type="entry name" value="BssD/PflA/YjjW"/>
</dbReference>
<dbReference type="PANTHER" id="PTHR30352">
    <property type="entry name" value="PYRUVATE FORMATE-LYASE-ACTIVATING ENZYME"/>
    <property type="match status" value="1"/>
</dbReference>
<evidence type="ECO:0000256" key="5">
    <source>
        <dbReference type="ARBA" id="ARBA00021356"/>
    </source>
</evidence>
<dbReference type="RefSeq" id="WP_141190535.1">
    <property type="nucleotide sequence ID" value="NZ_JBHUMR010000013.1"/>
</dbReference>
<keyword evidence="16" id="KW-0670">Pyruvate</keyword>
<keyword evidence="17" id="KW-1185">Reference proteome</keyword>
<evidence type="ECO:0000256" key="3">
    <source>
        <dbReference type="ARBA" id="ARBA00009777"/>
    </source>
</evidence>
<evidence type="ECO:0000256" key="1">
    <source>
        <dbReference type="ARBA" id="ARBA00003141"/>
    </source>
</evidence>
<keyword evidence="12 14" id="KW-0411">Iron-sulfur</keyword>
<gene>
    <name evidence="16" type="primary">pflA</name>
    <name evidence="16" type="ORF">ACFSTF_09915</name>
</gene>
<comment type="catalytic activity">
    <reaction evidence="13 14">
        <text>glycyl-[formate C-acetyltransferase] + reduced [flavodoxin] + S-adenosyl-L-methionine = glycin-2-yl radical-[formate C-acetyltransferase] + semiquinone [flavodoxin] + 5'-deoxyadenosine + L-methionine + H(+)</text>
        <dbReference type="Rhea" id="RHEA:19225"/>
        <dbReference type="Rhea" id="RHEA-COMP:10622"/>
        <dbReference type="Rhea" id="RHEA-COMP:12190"/>
        <dbReference type="Rhea" id="RHEA-COMP:12191"/>
        <dbReference type="Rhea" id="RHEA-COMP:14480"/>
        <dbReference type="ChEBI" id="CHEBI:15378"/>
        <dbReference type="ChEBI" id="CHEBI:17319"/>
        <dbReference type="ChEBI" id="CHEBI:29947"/>
        <dbReference type="ChEBI" id="CHEBI:32722"/>
        <dbReference type="ChEBI" id="CHEBI:57618"/>
        <dbReference type="ChEBI" id="CHEBI:57844"/>
        <dbReference type="ChEBI" id="CHEBI:59789"/>
        <dbReference type="ChEBI" id="CHEBI:140311"/>
        <dbReference type="EC" id="1.97.1.4"/>
    </reaction>
</comment>
<dbReference type="InterPro" id="IPR034457">
    <property type="entry name" value="Organic_radical-activating"/>
</dbReference>
<dbReference type="SFLD" id="SFLDG01066">
    <property type="entry name" value="organic_radical-activating_enz"/>
    <property type="match status" value="1"/>
</dbReference>
<dbReference type="GO" id="GO:0043365">
    <property type="term" value="F:[formate-C-acetyltransferase]-activating enzyme activity"/>
    <property type="evidence" value="ECO:0007669"/>
    <property type="project" value="UniProtKB-EC"/>
</dbReference>
<evidence type="ECO:0000256" key="2">
    <source>
        <dbReference type="ARBA" id="ARBA00004496"/>
    </source>
</evidence>
<dbReference type="InterPro" id="IPR001989">
    <property type="entry name" value="Radical_activat_CS"/>
</dbReference>
<dbReference type="InterPro" id="IPR012839">
    <property type="entry name" value="Organic_radical_activase"/>
</dbReference>
<comment type="similarity">
    <text evidence="3 14">Belongs to the organic radical-activating enzymes family.</text>
</comment>
<evidence type="ECO:0000256" key="10">
    <source>
        <dbReference type="ARBA" id="ARBA00023002"/>
    </source>
</evidence>
<evidence type="ECO:0000313" key="16">
    <source>
        <dbReference type="EMBL" id="MFD2617618.1"/>
    </source>
</evidence>
<name>A0ABW5PRX8_9BACI</name>
<evidence type="ECO:0000256" key="7">
    <source>
        <dbReference type="ARBA" id="ARBA00022490"/>
    </source>
</evidence>
<proteinExistence type="inferred from homology"/>
<dbReference type="SFLD" id="SFLDS00029">
    <property type="entry name" value="Radical_SAM"/>
    <property type="match status" value="1"/>
</dbReference>
<evidence type="ECO:0000256" key="12">
    <source>
        <dbReference type="ARBA" id="ARBA00023014"/>
    </source>
</evidence>
<accession>A0ABW5PRX8</accession>
<comment type="subcellular location">
    <subcellularLocation>
        <location evidence="2 14">Cytoplasm</location>
    </subcellularLocation>
</comment>
<keyword evidence="8 14" id="KW-0949">S-adenosyl-L-methionine</keyword>
<dbReference type="InterPro" id="IPR013785">
    <property type="entry name" value="Aldolase_TIM"/>
</dbReference>
<evidence type="ECO:0000259" key="15">
    <source>
        <dbReference type="PROSITE" id="PS51918"/>
    </source>
</evidence>
<evidence type="ECO:0000256" key="8">
    <source>
        <dbReference type="ARBA" id="ARBA00022691"/>
    </source>
</evidence>
<comment type="caution">
    <text evidence="16">The sequence shown here is derived from an EMBL/GenBank/DDBJ whole genome shotgun (WGS) entry which is preliminary data.</text>
</comment>
<dbReference type="EC" id="1.97.1.4" evidence="4 14"/>
<dbReference type="PROSITE" id="PS01087">
    <property type="entry name" value="RADICAL_ACTIVATING"/>
    <property type="match status" value="1"/>
</dbReference>
<keyword evidence="7 14" id="KW-0963">Cytoplasm</keyword>
<evidence type="ECO:0000256" key="9">
    <source>
        <dbReference type="ARBA" id="ARBA00022723"/>
    </source>
</evidence>
<evidence type="ECO:0000313" key="17">
    <source>
        <dbReference type="Proteomes" id="UP001597458"/>
    </source>
</evidence>
<keyword evidence="9 14" id="KW-0479">Metal-binding</keyword>
<dbReference type="PANTHER" id="PTHR30352:SF5">
    <property type="entry name" value="PYRUVATE FORMATE-LYASE 1-ACTIVATING ENZYME"/>
    <property type="match status" value="1"/>
</dbReference>
<dbReference type="Gene3D" id="3.20.20.70">
    <property type="entry name" value="Aldolase class I"/>
    <property type="match status" value="1"/>
</dbReference>
<dbReference type="SFLD" id="SFLDF00278">
    <property type="entry name" value="pyruvate_formate-lyase_activas"/>
    <property type="match status" value="1"/>
</dbReference>
<organism evidence="16 17">
    <name type="scientific">Terrilactibacillus laevilacticus</name>
    <dbReference type="NCBI Taxonomy" id="1380157"/>
    <lineage>
        <taxon>Bacteria</taxon>
        <taxon>Bacillati</taxon>
        <taxon>Bacillota</taxon>
        <taxon>Bacilli</taxon>
        <taxon>Bacillales</taxon>
        <taxon>Bacillaceae</taxon>
        <taxon>Terrilactibacillus</taxon>
    </lineage>
</organism>
<evidence type="ECO:0000256" key="14">
    <source>
        <dbReference type="RuleBase" id="RU362053"/>
    </source>
</evidence>
<sequence length="248" mass="28021">MKNVIGRIHSTESFGSVDGPGIRFVVFMQGCVLRCQYCHNPDTWKVNEGIEVTADEILSEALSYKPFMDASGGGLTVSGGEPLMQIPFLIELFTKCKEQGIHTTIDTSGGVFSGEPHFIERFETLLQVTDLVLLDLKQINNLKHQQLTGKTNDHILQMARFLSSHKQDMWIRHVLVPGISDDEDDLQELGDFIATLKHVKKVEILPYHTMGVYKWEKLGLVYPLQDVQPPSSESIKQAEKYLRVESYN</sequence>
<comment type="function">
    <text evidence="1 14">Activation of pyruvate formate-lyase under anaerobic conditions by generation of an organic free radical, using S-adenosylmethionine and reduced flavodoxin as cosubstrates to produce 5'-deoxy-adenosine.</text>
</comment>
<comment type="cofactor">
    <cofactor evidence="14">
        <name>[4Fe-4S] cluster</name>
        <dbReference type="ChEBI" id="CHEBI:49883"/>
    </cofactor>
    <text evidence="14">Binds 1 [4Fe-4S] cluster. The cluster is coordinated with 3 cysteines and an exchangeable S-adenosyl-L-methionine.</text>
</comment>
<evidence type="ECO:0000256" key="11">
    <source>
        <dbReference type="ARBA" id="ARBA00023004"/>
    </source>
</evidence>
<dbReference type="PIRSF" id="PIRSF000371">
    <property type="entry name" value="PFL_act_enz"/>
    <property type="match status" value="1"/>
</dbReference>
<dbReference type="PROSITE" id="PS51918">
    <property type="entry name" value="RADICAL_SAM"/>
    <property type="match status" value="1"/>
</dbReference>
<dbReference type="SFLD" id="SFLDG01118">
    <property type="entry name" value="activating_enzymes__group_2"/>
    <property type="match status" value="1"/>
</dbReference>
<dbReference type="InterPro" id="IPR058240">
    <property type="entry name" value="rSAM_sf"/>
</dbReference>
<dbReference type="InterPro" id="IPR007197">
    <property type="entry name" value="rSAM"/>
</dbReference>
<dbReference type="NCBIfam" id="TIGR02493">
    <property type="entry name" value="PFLA"/>
    <property type="match status" value="1"/>
</dbReference>